<dbReference type="InterPro" id="IPR013512">
    <property type="entry name" value="DXP_reductoisomerase_N"/>
</dbReference>
<feature type="non-terminal residue" evidence="13">
    <location>
        <position position="161"/>
    </location>
</feature>
<evidence type="ECO:0000256" key="7">
    <source>
        <dbReference type="ARBA" id="ARBA00022857"/>
    </source>
</evidence>
<dbReference type="InterPro" id="IPR036291">
    <property type="entry name" value="NAD(P)-bd_dom_sf"/>
</dbReference>
<organism evidence="13">
    <name type="scientific">marine sediment metagenome</name>
    <dbReference type="NCBI Taxonomy" id="412755"/>
    <lineage>
        <taxon>unclassified sequences</taxon>
        <taxon>metagenomes</taxon>
        <taxon>ecological metagenomes</taxon>
    </lineage>
</organism>
<evidence type="ECO:0000256" key="6">
    <source>
        <dbReference type="ARBA" id="ARBA00022723"/>
    </source>
</evidence>
<evidence type="ECO:0000256" key="2">
    <source>
        <dbReference type="ARBA" id="ARBA00001946"/>
    </source>
</evidence>
<dbReference type="EC" id="1.1.1.267" evidence="5"/>
<keyword evidence="7" id="KW-0521">NADP</keyword>
<dbReference type="InterPro" id="IPR003821">
    <property type="entry name" value="DXP_reductoisomerase"/>
</dbReference>
<dbReference type="FunFam" id="3.40.50.720:FF:000045">
    <property type="entry name" value="1-deoxy-D-xylulose 5-phosphate reductoisomerase"/>
    <property type="match status" value="1"/>
</dbReference>
<dbReference type="GO" id="GO:0030604">
    <property type="term" value="F:1-deoxy-D-xylulose-5-phosphate reductoisomerase activity"/>
    <property type="evidence" value="ECO:0007669"/>
    <property type="project" value="UniProtKB-EC"/>
</dbReference>
<evidence type="ECO:0000256" key="4">
    <source>
        <dbReference type="ARBA" id="ARBA00006825"/>
    </source>
</evidence>
<evidence type="ECO:0000256" key="9">
    <source>
        <dbReference type="ARBA" id="ARBA00023211"/>
    </source>
</evidence>
<dbReference type="Gene3D" id="3.40.50.720">
    <property type="entry name" value="NAD(P)-binding Rossmann-like Domain"/>
    <property type="match status" value="1"/>
</dbReference>
<gene>
    <name evidence="13" type="ORF">S06H3_44377</name>
</gene>
<keyword evidence="10" id="KW-0414">Isoprene biosynthesis</keyword>
<dbReference type="SUPFAM" id="SSF51735">
    <property type="entry name" value="NAD(P)-binding Rossmann-fold domains"/>
    <property type="match status" value="1"/>
</dbReference>
<protein>
    <recommendedName>
        <fullName evidence="5">1-deoxy-D-xylulose-5-phosphate reductoisomerase</fullName>
        <ecNumber evidence="5">1.1.1.267</ecNumber>
    </recommendedName>
</protein>
<comment type="cofactor">
    <cofactor evidence="2">
        <name>Mg(2+)</name>
        <dbReference type="ChEBI" id="CHEBI:18420"/>
    </cofactor>
</comment>
<keyword evidence="9" id="KW-0464">Manganese</keyword>
<keyword evidence="6" id="KW-0479">Metal-binding</keyword>
<reference evidence="13" key="1">
    <citation type="journal article" date="2014" name="Front. Microbiol.">
        <title>High frequency of phylogenetically diverse reductive dehalogenase-homologous genes in deep subseafloor sedimentary metagenomes.</title>
        <authorList>
            <person name="Kawai M."/>
            <person name="Futagami T."/>
            <person name="Toyoda A."/>
            <person name="Takaki Y."/>
            <person name="Nishi S."/>
            <person name="Hori S."/>
            <person name="Arai W."/>
            <person name="Tsubouchi T."/>
            <person name="Morono Y."/>
            <person name="Uchiyama I."/>
            <person name="Ito T."/>
            <person name="Fujiyama A."/>
            <person name="Inagaki F."/>
            <person name="Takami H."/>
        </authorList>
    </citation>
    <scope>NUCLEOTIDE SEQUENCE</scope>
    <source>
        <strain evidence="13">Expedition CK06-06</strain>
    </source>
</reference>
<keyword evidence="8" id="KW-0560">Oxidoreductase</keyword>
<evidence type="ECO:0000259" key="12">
    <source>
        <dbReference type="Pfam" id="PF02670"/>
    </source>
</evidence>
<dbReference type="Pfam" id="PF02670">
    <property type="entry name" value="DXP_reductoisom"/>
    <property type="match status" value="1"/>
</dbReference>
<dbReference type="PANTHER" id="PTHR30525">
    <property type="entry name" value="1-DEOXY-D-XYLULOSE 5-PHOSPHATE REDUCTOISOMERASE"/>
    <property type="match status" value="1"/>
</dbReference>
<dbReference type="GO" id="GO:0030145">
    <property type="term" value="F:manganese ion binding"/>
    <property type="evidence" value="ECO:0007669"/>
    <property type="project" value="TreeGrafter"/>
</dbReference>
<dbReference type="AlphaFoldDB" id="X1Q726"/>
<evidence type="ECO:0000256" key="11">
    <source>
        <dbReference type="ARBA" id="ARBA00048543"/>
    </source>
</evidence>
<evidence type="ECO:0000256" key="5">
    <source>
        <dbReference type="ARBA" id="ARBA00012366"/>
    </source>
</evidence>
<name>X1Q726_9ZZZZ</name>
<evidence type="ECO:0000313" key="13">
    <source>
        <dbReference type="EMBL" id="GAI39064.1"/>
    </source>
</evidence>
<dbReference type="GO" id="GO:0070402">
    <property type="term" value="F:NADPH binding"/>
    <property type="evidence" value="ECO:0007669"/>
    <property type="project" value="InterPro"/>
</dbReference>
<comment type="cofactor">
    <cofactor evidence="1">
        <name>Mn(2+)</name>
        <dbReference type="ChEBI" id="CHEBI:29035"/>
    </cofactor>
</comment>
<feature type="domain" description="1-deoxy-D-xylulose 5-phosphate reductoisomerase N-terminal" evidence="12">
    <location>
        <begin position="8"/>
        <end position="122"/>
    </location>
</feature>
<dbReference type="GO" id="GO:0051484">
    <property type="term" value="P:isopentenyl diphosphate biosynthetic process, methylerythritol 4-phosphate pathway involved in terpenoid biosynthetic process"/>
    <property type="evidence" value="ECO:0007669"/>
    <property type="project" value="TreeGrafter"/>
</dbReference>
<comment type="caution">
    <text evidence="13">The sequence shown here is derived from an EMBL/GenBank/DDBJ whole genome shotgun (WGS) entry which is preliminary data.</text>
</comment>
<evidence type="ECO:0000256" key="10">
    <source>
        <dbReference type="ARBA" id="ARBA00023229"/>
    </source>
</evidence>
<accession>X1Q726</accession>
<evidence type="ECO:0000256" key="8">
    <source>
        <dbReference type="ARBA" id="ARBA00023002"/>
    </source>
</evidence>
<evidence type="ECO:0000256" key="3">
    <source>
        <dbReference type="ARBA" id="ARBA00005094"/>
    </source>
</evidence>
<comment type="pathway">
    <text evidence="3">Isoprenoid biosynthesis; isopentenyl diphosphate biosynthesis via DXP pathway; isopentenyl diphosphate from 1-deoxy-D-xylulose 5-phosphate: step 1/6.</text>
</comment>
<dbReference type="EMBL" id="BARV01027594">
    <property type="protein sequence ID" value="GAI39064.1"/>
    <property type="molecule type" value="Genomic_DNA"/>
</dbReference>
<sequence length="161" mass="17201">MGGDVKKIAILGSTGSMGRQALDVIRALPDELKVVALTGNKNLELLKRQIREFQPKMFCSSVKPAISYGGEFLSAEEIASHPEVDFVIVATAGKAGLSPTLAALQAGKTIALASKEVVVIAGEIIVREAGLHQAQILPIDSEHSAIWQCLQGEENKPQRLF</sequence>
<proteinExistence type="inferred from homology"/>
<dbReference type="PANTHER" id="PTHR30525:SF0">
    <property type="entry name" value="1-DEOXY-D-XYLULOSE 5-PHOSPHATE REDUCTOISOMERASE, CHLOROPLASTIC"/>
    <property type="match status" value="1"/>
</dbReference>
<comment type="similarity">
    <text evidence="4">Belongs to the DXR family.</text>
</comment>
<comment type="catalytic activity">
    <reaction evidence="11">
        <text>2-C-methyl-D-erythritol 4-phosphate + NADP(+) = 1-deoxy-D-xylulose 5-phosphate + NADPH + H(+)</text>
        <dbReference type="Rhea" id="RHEA:13717"/>
        <dbReference type="ChEBI" id="CHEBI:15378"/>
        <dbReference type="ChEBI" id="CHEBI:57783"/>
        <dbReference type="ChEBI" id="CHEBI:57792"/>
        <dbReference type="ChEBI" id="CHEBI:58262"/>
        <dbReference type="ChEBI" id="CHEBI:58349"/>
        <dbReference type="EC" id="1.1.1.267"/>
    </reaction>
    <physiologicalReaction direction="right-to-left" evidence="11">
        <dbReference type="Rhea" id="RHEA:13719"/>
    </physiologicalReaction>
</comment>
<evidence type="ECO:0000256" key="1">
    <source>
        <dbReference type="ARBA" id="ARBA00001936"/>
    </source>
</evidence>